<dbReference type="STRING" id="645990.SAMN00120144_3249"/>
<feature type="chain" id="PRO_5012935663" evidence="2">
    <location>
        <begin position="23"/>
        <end position="441"/>
    </location>
</feature>
<protein>
    <submittedName>
        <fullName evidence="3">Uncharacterized protein</fullName>
    </submittedName>
</protein>
<dbReference type="OrthoDB" id="1522814at2"/>
<dbReference type="SUPFAM" id="SSF48452">
    <property type="entry name" value="TPR-like"/>
    <property type="match status" value="1"/>
</dbReference>
<dbReference type="RefSeq" id="WP_143435116.1">
    <property type="nucleotide sequence ID" value="NZ_FWWW01000102.1"/>
</dbReference>
<evidence type="ECO:0000256" key="2">
    <source>
        <dbReference type="SAM" id="SignalP"/>
    </source>
</evidence>
<dbReference type="EMBL" id="FWWW01000102">
    <property type="protein sequence ID" value="SMC00436.1"/>
    <property type="molecule type" value="Genomic_DNA"/>
</dbReference>
<dbReference type="InterPro" id="IPR011990">
    <property type="entry name" value="TPR-like_helical_dom_sf"/>
</dbReference>
<evidence type="ECO:0000256" key="1">
    <source>
        <dbReference type="SAM" id="MobiDB-lite"/>
    </source>
</evidence>
<dbReference type="Proteomes" id="UP000192266">
    <property type="component" value="Unassembled WGS sequence"/>
</dbReference>
<proteinExistence type="predicted"/>
<name>A0A1W1W4B4_9BACT</name>
<feature type="region of interest" description="Disordered" evidence="1">
    <location>
        <begin position="401"/>
        <end position="441"/>
    </location>
</feature>
<reference evidence="3 4" key="1">
    <citation type="submission" date="2017-04" db="EMBL/GenBank/DDBJ databases">
        <authorList>
            <person name="Afonso C.L."/>
            <person name="Miller P.J."/>
            <person name="Scott M.A."/>
            <person name="Spackman E."/>
            <person name="Goraichik I."/>
            <person name="Dimitrov K.M."/>
            <person name="Suarez D.L."/>
            <person name="Swayne D.E."/>
        </authorList>
    </citation>
    <scope>NUCLEOTIDE SEQUENCE [LARGE SCALE GENOMIC DNA]</scope>
    <source>
        <strain evidence="3 4">DSM 11622</strain>
    </source>
</reference>
<keyword evidence="4" id="KW-1185">Reference proteome</keyword>
<evidence type="ECO:0000313" key="3">
    <source>
        <dbReference type="EMBL" id="SMC00436.1"/>
    </source>
</evidence>
<evidence type="ECO:0000313" key="4">
    <source>
        <dbReference type="Proteomes" id="UP000192266"/>
    </source>
</evidence>
<keyword evidence="2" id="KW-0732">Signal</keyword>
<feature type="signal peptide" evidence="2">
    <location>
        <begin position="1"/>
        <end position="22"/>
    </location>
</feature>
<dbReference type="GO" id="GO:0009279">
    <property type="term" value="C:cell outer membrane"/>
    <property type="evidence" value="ECO:0007669"/>
    <property type="project" value="UniProtKB-SubCell"/>
</dbReference>
<accession>A0A1W1W4B4</accession>
<dbReference type="AlphaFoldDB" id="A0A1W1W4B4"/>
<dbReference type="Gene3D" id="1.25.40.390">
    <property type="match status" value="1"/>
</dbReference>
<organism evidence="3 4">
    <name type="scientific">Hymenobacter roseosalivarius DSM 11622</name>
    <dbReference type="NCBI Taxonomy" id="645990"/>
    <lineage>
        <taxon>Bacteria</taxon>
        <taxon>Pseudomonadati</taxon>
        <taxon>Bacteroidota</taxon>
        <taxon>Cytophagia</taxon>
        <taxon>Cytophagales</taxon>
        <taxon>Hymenobacteraceae</taxon>
        <taxon>Hymenobacter</taxon>
    </lineage>
</organism>
<gene>
    <name evidence="3" type="ORF">SAMN00120144_3249</name>
</gene>
<sequence>MKSIKTRLTLLVLGGLLLTAPACDLNLPNPNSPPESQVLTTRDGLLALSVGMRQFYGNSALEPIILSTGTTALELRGVSTFTNVLEIEAGGAALPNNNANVLALWSRLLRVAGMAEDLIANAPTVFSADPATRDAVLAHAYLFRAIALGTLAQYFEQAPLTTSPVGSPAATFVPREQLQAEAIRLLDAAQQLITATPPSANFTTQVLGTSFNLGNTINAYRVRYNLQVSNYAATLAAAALVNLSSTSTFQFNTQNPNPIFQSAVIAKNFRPRELTGFGLPAALAEPNDARVRFYIAEERIGTNTLPLVAGFFRAIDAPIPAYLPDEIRLSRAEALVRSGGSLTAALQDINAVRTQAPAADPFGVGGNLPAYGGAVTADALLLEIYRQRSAELYMTGLRLPDSRRFGRPGPGQPNAERTRNFYPYPQQERLTNPNVPEDPAI</sequence>